<feature type="transmembrane region" description="Helical" evidence="1">
    <location>
        <begin position="68"/>
        <end position="88"/>
    </location>
</feature>
<gene>
    <name evidence="2" type="ORF">AK88_03068</name>
</gene>
<organism evidence="2 3">
    <name type="scientific">Plasmodium fragile</name>
    <dbReference type="NCBI Taxonomy" id="5857"/>
    <lineage>
        <taxon>Eukaryota</taxon>
        <taxon>Sar</taxon>
        <taxon>Alveolata</taxon>
        <taxon>Apicomplexa</taxon>
        <taxon>Aconoidasida</taxon>
        <taxon>Haemosporida</taxon>
        <taxon>Plasmodiidae</taxon>
        <taxon>Plasmodium</taxon>
        <taxon>Plasmodium (Plasmodium)</taxon>
    </lineage>
</organism>
<dbReference type="OMA" id="SDNMQNK"/>
<accession>A0A0D9QNI6</accession>
<keyword evidence="1" id="KW-0472">Membrane</keyword>
<protein>
    <submittedName>
        <fullName evidence="2">Uncharacterized protein</fullName>
    </submittedName>
</protein>
<dbReference type="EMBL" id="KQ001677">
    <property type="protein sequence ID" value="KJP87271.1"/>
    <property type="molecule type" value="Genomic_DNA"/>
</dbReference>
<evidence type="ECO:0000313" key="3">
    <source>
        <dbReference type="Proteomes" id="UP000054561"/>
    </source>
</evidence>
<keyword evidence="1" id="KW-0812">Transmembrane</keyword>
<proteinExistence type="predicted"/>
<feature type="transmembrane region" description="Helical" evidence="1">
    <location>
        <begin position="94"/>
        <end position="113"/>
    </location>
</feature>
<reference evidence="2 3" key="1">
    <citation type="submission" date="2014-03" db="EMBL/GenBank/DDBJ databases">
        <title>The Genome Sequence of Plasmodium fragile nilgiri.</title>
        <authorList>
            <consortium name="The Broad Institute Genomics Platform"/>
            <consortium name="The Broad Institute Genome Sequencing Center for Infectious Disease"/>
            <person name="Neafsey D."/>
            <person name="Duraisingh M."/>
            <person name="Young S.K."/>
            <person name="Zeng Q."/>
            <person name="Gargeya S."/>
            <person name="Abouelleil A."/>
            <person name="Alvarado L."/>
            <person name="Chapman S.B."/>
            <person name="Gainer-Dewar J."/>
            <person name="Goldberg J."/>
            <person name="Griggs A."/>
            <person name="Gujja S."/>
            <person name="Hansen M."/>
            <person name="Howarth C."/>
            <person name="Imamovic A."/>
            <person name="Larimer J."/>
            <person name="Pearson M."/>
            <person name="Poon T.W."/>
            <person name="Priest M."/>
            <person name="Roberts A."/>
            <person name="Saif S."/>
            <person name="Shea T."/>
            <person name="Sykes S."/>
            <person name="Wortman J."/>
            <person name="Nusbaum C."/>
            <person name="Birren B."/>
        </authorList>
    </citation>
    <scope>NUCLEOTIDE SEQUENCE [LARGE SCALE GENOMIC DNA]</scope>
    <source>
        <strain evidence="3">nilgiri</strain>
    </source>
</reference>
<dbReference type="GeneID" id="24268382"/>
<evidence type="ECO:0000256" key="1">
    <source>
        <dbReference type="SAM" id="Phobius"/>
    </source>
</evidence>
<name>A0A0D9QNI6_PLAFR</name>
<dbReference type="RefSeq" id="XP_012336114.1">
    <property type="nucleotide sequence ID" value="XM_012480691.1"/>
</dbReference>
<dbReference type="OrthoDB" id="375678at2759"/>
<evidence type="ECO:0000313" key="2">
    <source>
        <dbReference type="EMBL" id="KJP87271.1"/>
    </source>
</evidence>
<dbReference type="AlphaFoldDB" id="A0A0D9QNI6"/>
<keyword evidence="1" id="KW-1133">Transmembrane helix</keyword>
<dbReference type="VEuPathDB" id="PlasmoDB:AK88_03068"/>
<keyword evidence="3" id="KW-1185">Reference proteome</keyword>
<sequence length="135" mass="15660">MDGHKGMNMDKLGDLFSSTVGLMQNALQGLTHRGSTIYNLLYMSDNMQNKGDYEELLPNEMKINKQQIIKWVLGAILLYMLVTILSYIFVNYILFYAVIFIVAAVAIKFYFYYQQSDDTPLLQQTNYHHFEAHSI</sequence>
<dbReference type="Proteomes" id="UP000054561">
    <property type="component" value="Unassembled WGS sequence"/>
</dbReference>